<comment type="caution">
    <text evidence="1">The sequence shown here is derived from an EMBL/GenBank/DDBJ whole genome shotgun (WGS) entry which is preliminary data.</text>
</comment>
<protein>
    <submittedName>
        <fullName evidence="1">Uncharacterized protein</fullName>
    </submittedName>
</protein>
<proteinExistence type="predicted"/>
<accession>A0ACC3CI76</accession>
<keyword evidence="2" id="KW-1185">Reference proteome</keyword>
<gene>
    <name evidence="1" type="ORF">I4F81_011903</name>
</gene>
<organism evidence="1 2">
    <name type="scientific">Pyropia yezoensis</name>
    <name type="common">Susabi-nori</name>
    <name type="synonym">Porphyra yezoensis</name>
    <dbReference type="NCBI Taxonomy" id="2788"/>
    <lineage>
        <taxon>Eukaryota</taxon>
        <taxon>Rhodophyta</taxon>
        <taxon>Bangiophyceae</taxon>
        <taxon>Bangiales</taxon>
        <taxon>Bangiaceae</taxon>
        <taxon>Pyropia</taxon>
    </lineage>
</organism>
<evidence type="ECO:0000313" key="2">
    <source>
        <dbReference type="Proteomes" id="UP000798662"/>
    </source>
</evidence>
<sequence>MRSRYAGVLARDGWGGLTADLEASSVTLMRLWTLPADVDFKSVADVAMEVAADCAICTCVQRRVAW</sequence>
<name>A0ACC3CI76_PYRYE</name>
<dbReference type="Proteomes" id="UP000798662">
    <property type="component" value="Chromosome 3"/>
</dbReference>
<reference evidence="1" key="1">
    <citation type="submission" date="2019-11" db="EMBL/GenBank/DDBJ databases">
        <title>Nori genome reveals adaptations in red seaweeds to the harsh intertidal environment.</title>
        <authorList>
            <person name="Wang D."/>
            <person name="Mao Y."/>
        </authorList>
    </citation>
    <scope>NUCLEOTIDE SEQUENCE</scope>
    <source>
        <tissue evidence="1">Gametophyte</tissue>
    </source>
</reference>
<evidence type="ECO:0000313" key="1">
    <source>
        <dbReference type="EMBL" id="KAK1869427.1"/>
    </source>
</evidence>
<dbReference type="EMBL" id="CM020620">
    <property type="protein sequence ID" value="KAK1869427.1"/>
    <property type="molecule type" value="Genomic_DNA"/>
</dbReference>